<evidence type="ECO:0000313" key="2">
    <source>
        <dbReference type="EMBL" id="MFC3175302.1"/>
    </source>
</evidence>
<evidence type="ECO:0000256" key="1">
    <source>
        <dbReference type="SAM" id="MobiDB-lite"/>
    </source>
</evidence>
<organism evidence="2 3">
    <name type="scientific">Novosphingobium bradum</name>
    <dbReference type="NCBI Taxonomy" id="1737444"/>
    <lineage>
        <taxon>Bacteria</taxon>
        <taxon>Pseudomonadati</taxon>
        <taxon>Pseudomonadota</taxon>
        <taxon>Alphaproteobacteria</taxon>
        <taxon>Sphingomonadales</taxon>
        <taxon>Sphingomonadaceae</taxon>
        <taxon>Novosphingobium</taxon>
    </lineage>
</organism>
<reference evidence="3" key="1">
    <citation type="journal article" date="2019" name="Int. J. Syst. Evol. Microbiol.">
        <title>The Global Catalogue of Microorganisms (GCM) 10K type strain sequencing project: providing services to taxonomists for standard genome sequencing and annotation.</title>
        <authorList>
            <consortium name="The Broad Institute Genomics Platform"/>
            <consortium name="The Broad Institute Genome Sequencing Center for Infectious Disease"/>
            <person name="Wu L."/>
            <person name="Ma J."/>
        </authorList>
    </citation>
    <scope>NUCLEOTIDE SEQUENCE [LARGE SCALE GENOMIC DNA]</scope>
    <source>
        <strain evidence="3">KCTC 42984</strain>
    </source>
</reference>
<dbReference type="EMBL" id="JBHRTQ010000013">
    <property type="protein sequence ID" value="MFC3175302.1"/>
    <property type="molecule type" value="Genomic_DNA"/>
</dbReference>
<comment type="caution">
    <text evidence="2">The sequence shown here is derived from an EMBL/GenBank/DDBJ whole genome shotgun (WGS) entry which is preliminary data.</text>
</comment>
<feature type="region of interest" description="Disordered" evidence="1">
    <location>
        <begin position="56"/>
        <end position="79"/>
    </location>
</feature>
<dbReference type="RefSeq" id="WP_379510681.1">
    <property type="nucleotide sequence ID" value="NZ_JBHRTQ010000013.1"/>
</dbReference>
<evidence type="ECO:0000313" key="3">
    <source>
        <dbReference type="Proteomes" id="UP001595604"/>
    </source>
</evidence>
<accession>A0ABV7IYL0</accession>
<protein>
    <submittedName>
        <fullName evidence="2">DUF3606 domain-containing protein</fullName>
    </submittedName>
</protein>
<keyword evidence="3" id="KW-1185">Reference proteome</keyword>
<dbReference type="Proteomes" id="UP001595604">
    <property type="component" value="Unassembled WGS sequence"/>
</dbReference>
<name>A0ABV7IYL0_9SPHN</name>
<sequence>MADDPGKRAPSARNRAATDRGYELRYFARKHGLTTAEANDLIRRIGNDRARLNEAAVRLKRSQAPPRARHEGGSSASGQ</sequence>
<gene>
    <name evidence="2" type="ORF">ACFOD9_13655</name>
</gene>
<proteinExistence type="predicted"/>